<sequence>MAEKQTTEKKPKLTPRQTIVQIAKFVAFSLGAGIIQIVTFTLLTELTELPYWACYLPSLVLSVLYNFTVNRRYTFKSATNVPIAMLKVAFYYCLFTPLSTYLGHLATGAGVNDYIVEITTMLCNLVTEFLVCRFWVYRNSINTNKLAEKDREKEAEKTAKS</sequence>
<evidence type="ECO:0000256" key="1">
    <source>
        <dbReference type="ARBA" id="ARBA00004141"/>
    </source>
</evidence>
<dbReference type="InterPro" id="IPR051401">
    <property type="entry name" value="GtrA_CellWall_Glycosyl"/>
</dbReference>
<evidence type="ECO:0000313" key="9">
    <source>
        <dbReference type="Proteomes" id="UP000824071"/>
    </source>
</evidence>
<evidence type="ECO:0000256" key="2">
    <source>
        <dbReference type="ARBA" id="ARBA00009399"/>
    </source>
</evidence>
<keyword evidence="3 6" id="KW-0812">Transmembrane</keyword>
<dbReference type="GO" id="GO:0000271">
    <property type="term" value="P:polysaccharide biosynthetic process"/>
    <property type="evidence" value="ECO:0007669"/>
    <property type="project" value="InterPro"/>
</dbReference>
<feature type="transmembrane region" description="Helical" evidence="6">
    <location>
        <begin position="49"/>
        <end position="69"/>
    </location>
</feature>
<comment type="subcellular location">
    <subcellularLocation>
        <location evidence="1">Membrane</location>
        <topology evidence="1">Multi-pass membrane protein</topology>
    </subcellularLocation>
</comment>
<name>A0A9D1LD18_9FIRM</name>
<dbReference type="Proteomes" id="UP000824071">
    <property type="component" value="Unassembled WGS sequence"/>
</dbReference>
<feature type="transmembrane region" description="Helical" evidence="6">
    <location>
        <begin position="21"/>
        <end position="43"/>
    </location>
</feature>
<gene>
    <name evidence="8" type="ORF">IAC53_01295</name>
</gene>
<evidence type="ECO:0000259" key="7">
    <source>
        <dbReference type="Pfam" id="PF04138"/>
    </source>
</evidence>
<dbReference type="Pfam" id="PF04138">
    <property type="entry name" value="GtrA_DPMS_TM"/>
    <property type="match status" value="1"/>
</dbReference>
<accession>A0A9D1LD18</accession>
<keyword evidence="4 6" id="KW-1133">Transmembrane helix</keyword>
<evidence type="ECO:0000256" key="5">
    <source>
        <dbReference type="ARBA" id="ARBA00023136"/>
    </source>
</evidence>
<dbReference type="AlphaFoldDB" id="A0A9D1LD18"/>
<dbReference type="PANTHER" id="PTHR38459:SF1">
    <property type="entry name" value="PROPHAGE BACTOPRENOL-LINKED GLUCOSE TRANSLOCASE HOMOLOG"/>
    <property type="match status" value="1"/>
</dbReference>
<dbReference type="PANTHER" id="PTHR38459">
    <property type="entry name" value="PROPHAGE BACTOPRENOL-LINKED GLUCOSE TRANSLOCASE HOMOLOG"/>
    <property type="match status" value="1"/>
</dbReference>
<dbReference type="InterPro" id="IPR007267">
    <property type="entry name" value="GtrA_DPMS_TM"/>
</dbReference>
<organism evidence="8 9">
    <name type="scientific">Candidatus Fimenecus excrementigallinarum</name>
    <dbReference type="NCBI Taxonomy" id="2840816"/>
    <lineage>
        <taxon>Bacteria</taxon>
        <taxon>Bacillati</taxon>
        <taxon>Bacillota</taxon>
        <taxon>Clostridia</taxon>
        <taxon>Candidatus Fimenecus</taxon>
    </lineage>
</organism>
<evidence type="ECO:0000313" key="8">
    <source>
        <dbReference type="EMBL" id="HIU35229.1"/>
    </source>
</evidence>
<reference evidence="8" key="1">
    <citation type="submission" date="2020-10" db="EMBL/GenBank/DDBJ databases">
        <authorList>
            <person name="Gilroy R."/>
        </authorList>
    </citation>
    <scope>NUCLEOTIDE SEQUENCE</scope>
    <source>
        <strain evidence="8">ChiGjej1B1-19959</strain>
    </source>
</reference>
<proteinExistence type="inferred from homology"/>
<keyword evidence="5 6" id="KW-0472">Membrane</keyword>
<evidence type="ECO:0000256" key="4">
    <source>
        <dbReference type="ARBA" id="ARBA00022989"/>
    </source>
</evidence>
<dbReference type="GO" id="GO:0005886">
    <property type="term" value="C:plasma membrane"/>
    <property type="evidence" value="ECO:0007669"/>
    <property type="project" value="TreeGrafter"/>
</dbReference>
<feature type="transmembrane region" description="Helical" evidence="6">
    <location>
        <begin position="114"/>
        <end position="136"/>
    </location>
</feature>
<evidence type="ECO:0000256" key="3">
    <source>
        <dbReference type="ARBA" id="ARBA00022692"/>
    </source>
</evidence>
<feature type="transmembrane region" description="Helical" evidence="6">
    <location>
        <begin position="81"/>
        <end position="102"/>
    </location>
</feature>
<dbReference type="EMBL" id="DVMW01000012">
    <property type="protein sequence ID" value="HIU35229.1"/>
    <property type="molecule type" value="Genomic_DNA"/>
</dbReference>
<evidence type="ECO:0000256" key="6">
    <source>
        <dbReference type="SAM" id="Phobius"/>
    </source>
</evidence>
<reference evidence="8" key="2">
    <citation type="journal article" date="2021" name="PeerJ">
        <title>Extensive microbial diversity within the chicken gut microbiome revealed by metagenomics and culture.</title>
        <authorList>
            <person name="Gilroy R."/>
            <person name="Ravi A."/>
            <person name="Getino M."/>
            <person name="Pursley I."/>
            <person name="Horton D.L."/>
            <person name="Alikhan N.F."/>
            <person name="Baker D."/>
            <person name="Gharbi K."/>
            <person name="Hall N."/>
            <person name="Watson M."/>
            <person name="Adriaenssens E.M."/>
            <person name="Foster-Nyarko E."/>
            <person name="Jarju S."/>
            <person name="Secka A."/>
            <person name="Antonio M."/>
            <person name="Oren A."/>
            <person name="Chaudhuri R.R."/>
            <person name="La Ragione R."/>
            <person name="Hildebrand F."/>
            <person name="Pallen M.J."/>
        </authorList>
    </citation>
    <scope>NUCLEOTIDE SEQUENCE</scope>
    <source>
        <strain evidence="8">ChiGjej1B1-19959</strain>
    </source>
</reference>
<comment type="caution">
    <text evidence="8">The sequence shown here is derived from an EMBL/GenBank/DDBJ whole genome shotgun (WGS) entry which is preliminary data.</text>
</comment>
<comment type="similarity">
    <text evidence="2">Belongs to the GtrA family.</text>
</comment>
<feature type="domain" description="GtrA/DPMS transmembrane" evidence="7">
    <location>
        <begin position="24"/>
        <end position="136"/>
    </location>
</feature>
<protein>
    <submittedName>
        <fullName evidence="8">GtrA family protein</fullName>
    </submittedName>
</protein>